<evidence type="ECO:0000259" key="6">
    <source>
        <dbReference type="SMART" id="SM00833"/>
    </source>
</evidence>
<dbReference type="Gene3D" id="3.40.50.300">
    <property type="entry name" value="P-loop containing nucleotide triphosphate hydrolases"/>
    <property type="match status" value="1"/>
</dbReference>
<dbReference type="InterPro" id="IPR051927">
    <property type="entry name" value="Zn_Chap_cDPG_Synth"/>
</dbReference>
<dbReference type="SMART" id="SM00833">
    <property type="entry name" value="CobW_C"/>
    <property type="match status" value="1"/>
</dbReference>
<dbReference type="AlphaFoldDB" id="A0A7S3Y427"/>
<comment type="similarity">
    <text evidence="4">Belongs to the SIMIBI class G3E GTPase family. ZNG1 subfamily.</text>
</comment>
<feature type="domain" description="CobW C-terminal" evidence="6">
    <location>
        <begin position="286"/>
        <end position="401"/>
    </location>
</feature>
<evidence type="ECO:0000256" key="5">
    <source>
        <dbReference type="ARBA" id="ARBA00049117"/>
    </source>
</evidence>
<comment type="catalytic activity">
    <reaction evidence="5">
        <text>GTP + H2O = GDP + phosphate + H(+)</text>
        <dbReference type="Rhea" id="RHEA:19669"/>
        <dbReference type="ChEBI" id="CHEBI:15377"/>
        <dbReference type="ChEBI" id="CHEBI:15378"/>
        <dbReference type="ChEBI" id="CHEBI:37565"/>
        <dbReference type="ChEBI" id="CHEBI:43474"/>
        <dbReference type="ChEBI" id="CHEBI:58189"/>
    </reaction>
    <physiologicalReaction direction="left-to-right" evidence="5">
        <dbReference type="Rhea" id="RHEA:19670"/>
    </physiologicalReaction>
</comment>
<dbReference type="InterPro" id="IPR036627">
    <property type="entry name" value="CobW-likC_sf"/>
</dbReference>
<evidence type="ECO:0000256" key="3">
    <source>
        <dbReference type="ARBA" id="ARBA00023186"/>
    </source>
</evidence>
<keyword evidence="1" id="KW-0547">Nucleotide-binding</keyword>
<organism evidence="7">
    <name type="scientific">Heterosigma akashiwo</name>
    <name type="common">Chromophytic alga</name>
    <name type="synonym">Heterosigma carterae</name>
    <dbReference type="NCBI Taxonomy" id="2829"/>
    <lineage>
        <taxon>Eukaryota</taxon>
        <taxon>Sar</taxon>
        <taxon>Stramenopiles</taxon>
        <taxon>Ochrophyta</taxon>
        <taxon>Raphidophyceae</taxon>
        <taxon>Chattonellales</taxon>
        <taxon>Chattonellaceae</taxon>
        <taxon>Heterosigma</taxon>
    </lineage>
</organism>
<gene>
    <name evidence="7" type="ORF">HAKA00212_LOCUS19278</name>
</gene>
<evidence type="ECO:0000256" key="1">
    <source>
        <dbReference type="ARBA" id="ARBA00022741"/>
    </source>
</evidence>
<dbReference type="CDD" id="cd03112">
    <property type="entry name" value="CobW-like"/>
    <property type="match status" value="1"/>
</dbReference>
<dbReference type="Pfam" id="PF07683">
    <property type="entry name" value="CobW_C"/>
    <property type="match status" value="1"/>
</dbReference>
<protein>
    <recommendedName>
        <fullName evidence="6">CobW C-terminal domain-containing protein</fullName>
    </recommendedName>
</protein>
<sequence>MVALTQTTHRLAMTQQQQAVASLPEKMMQTDKKLPVTVLSGFLGSGKTTLLQNILTNKEGMKVAVIVNDMAEINIDSKLIKNLGVDITVAPEKMVEMENGCVCCTLREDLLKEVASLAGENKYDYLVIESTGISEPMPVAETFTFRLEDGTALEDVATLDTMVTVVDAAGFPRELRAADELGARGLAAGEGDGRTVADLLVAQVEFADVILLNKIDLVEANDVVLVENMIKRLNPDARIIQTINSKVGLQQVVGTGAFDFDKAAQAPGWLQELNGEHVPETEEYGISSFIFRARRPFHPERLMDFVVSDMSTVIRSKGFCWLATRNDQMGVWSQAGGSYTQGPGGAWWAATPAAEWPEDPEEAACVREDFEGPYGDRRQELVFIGMGMDASQLRGRLTNALLTDKEMAAGPASWAALEDSFPEWLLEGAEEGEEDK</sequence>
<evidence type="ECO:0000256" key="4">
    <source>
        <dbReference type="ARBA" id="ARBA00034320"/>
    </source>
</evidence>
<dbReference type="InterPro" id="IPR003495">
    <property type="entry name" value="CobW/HypB/UreG_nucleotide-bd"/>
</dbReference>
<dbReference type="InterPro" id="IPR011629">
    <property type="entry name" value="CobW-like_C"/>
</dbReference>
<dbReference type="GO" id="GO:0016787">
    <property type="term" value="F:hydrolase activity"/>
    <property type="evidence" value="ECO:0007669"/>
    <property type="project" value="UniProtKB-KW"/>
</dbReference>
<evidence type="ECO:0000256" key="2">
    <source>
        <dbReference type="ARBA" id="ARBA00022801"/>
    </source>
</evidence>
<dbReference type="InterPro" id="IPR027417">
    <property type="entry name" value="P-loop_NTPase"/>
</dbReference>
<reference evidence="7" key="1">
    <citation type="submission" date="2021-01" db="EMBL/GenBank/DDBJ databases">
        <authorList>
            <person name="Corre E."/>
            <person name="Pelletier E."/>
            <person name="Niang G."/>
            <person name="Scheremetjew M."/>
            <person name="Finn R."/>
            <person name="Kale V."/>
            <person name="Holt S."/>
            <person name="Cochrane G."/>
            <person name="Meng A."/>
            <person name="Brown T."/>
            <person name="Cohen L."/>
        </authorList>
    </citation>
    <scope>NUCLEOTIDE SEQUENCE</scope>
    <source>
        <strain evidence="7">CCMP3107</strain>
    </source>
</reference>
<dbReference type="SUPFAM" id="SSF52540">
    <property type="entry name" value="P-loop containing nucleoside triphosphate hydrolases"/>
    <property type="match status" value="1"/>
</dbReference>
<name>A0A7S3Y427_HETAK</name>
<dbReference type="Pfam" id="PF02492">
    <property type="entry name" value="cobW"/>
    <property type="match status" value="1"/>
</dbReference>
<keyword evidence="2" id="KW-0378">Hydrolase</keyword>
<keyword evidence="3" id="KW-0143">Chaperone</keyword>
<dbReference type="PANTHER" id="PTHR43603:SF1">
    <property type="entry name" value="ZINC-REGULATED GTPASE METALLOPROTEIN ACTIVATOR 1"/>
    <property type="match status" value="1"/>
</dbReference>
<evidence type="ECO:0000313" key="7">
    <source>
        <dbReference type="EMBL" id="CAE0640457.1"/>
    </source>
</evidence>
<dbReference type="GO" id="GO:0000166">
    <property type="term" value="F:nucleotide binding"/>
    <property type="evidence" value="ECO:0007669"/>
    <property type="project" value="UniProtKB-KW"/>
</dbReference>
<proteinExistence type="inferred from homology"/>
<dbReference type="Gene3D" id="3.30.1220.10">
    <property type="entry name" value="CobW-like, C-terminal domain"/>
    <property type="match status" value="1"/>
</dbReference>
<dbReference type="PANTHER" id="PTHR43603">
    <property type="entry name" value="COBW DOMAIN-CONTAINING PROTEIN DDB_G0274527"/>
    <property type="match status" value="1"/>
</dbReference>
<accession>A0A7S3Y427</accession>
<dbReference type="EMBL" id="HBIU01042595">
    <property type="protein sequence ID" value="CAE0640457.1"/>
    <property type="molecule type" value="Transcribed_RNA"/>
</dbReference>